<evidence type="ECO:0000256" key="1">
    <source>
        <dbReference type="SAM" id="MobiDB-lite"/>
    </source>
</evidence>
<dbReference type="EMBL" id="CADCUY010000131">
    <property type="protein sequence ID" value="CAA9395850.1"/>
    <property type="molecule type" value="Genomic_DNA"/>
</dbReference>
<proteinExistence type="predicted"/>
<protein>
    <submittedName>
        <fullName evidence="2">Uncharacterized protein</fullName>
    </submittedName>
</protein>
<feature type="non-terminal residue" evidence="2">
    <location>
        <position position="31"/>
    </location>
</feature>
<dbReference type="AlphaFoldDB" id="A0A6J4NU91"/>
<accession>A0A6J4NU91</accession>
<feature type="compositionally biased region" description="Basic residues" evidence="1">
    <location>
        <begin position="17"/>
        <end position="31"/>
    </location>
</feature>
<sequence length="31" mass="3055">AAGGGAAGLARPAGGLRPRRRDRRLARGAAV</sequence>
<name>A0A6J4NU91_9ACTN</name>
<reference evidence="2" key="1">
    <citation type="submission" date="2020-02" db="EMBL/GenBank/DDBJ databases">
        <authorList>
            <person name="Meier V. D."/>
        </authorList>
    </citation>
    <scope>NUCLEOTIDE SEQUENCE</scope>
    <source>
        <strain evidence="2">AVDCRST_MAG35</strain>
    </source>
</reference>
<organism evidence="2">
    <name type="scientific">uncultured Quadrisphaera sp</name>
    <dbReference type="NCBI Taxonomy" id="904978"/>
    <lineage>
        <taxon>Bacteria</taxon>
        <taxon>Bacillati</taxon>
        <taxon>Actinomycetota</taxon>
        <taxon>Actinomycetes</taxon>
        <taxon>Kineosporiales</taxon>
        <taxon>Kineosporiaceae</taxon>
        <taxon>Quadrisphaera</taxon>
        <taxon>environmental samples</taxon>
    </lineage>
</organism>
<feature type="non-terminal residue" evidence="2">
    <location>
        <position position="1"/>
    </location>
</feature>
<feature type="region of interest" description="Disordered" evidence="1">
    <location>
        <begin position="1"/>
        <end position="31"/>
    </location>
</feature>
<gene>
    <name evidence="2" type="ORF">AVDCRST_MAG35-631</name>
</gene>
<evidence type="ECO:0000313" key="2">
    <source>
        <dbReference type="EMBL" id="CAA9395850.1"/>
    </source>
</evidence>